<evidence type="ECO:0000313" key="6">
    <source>
        <dbReference type="Proteomes" id="UP000472676"/>
    </source>
</evidence>
<dbReference type="GO" id="GO:0003700">
    <property type="term" value="F:DNA-binding transcription factor activity"/>
    <property type="evidence" value="ECO:0007669"/>
    <property type="project" value="TreeGrafter"/>
</dbReference>
<dbReference type="PROSITE" id="PS00356">
    <property type="entry name" value="HTH_LACI_1"/>
    <property type="match status" value="1"/>
</dbReference>
<accession>A0A6M2BK91</accession>
<evidence type="ECO:0000256" key="3">
    <source>
        <dbReference type="ARBA" id="ARBA00023163"/>
    </source>
</evidence>
<dbReference type="Proteomes" id="UP000472676">
    <property type="component" value="Unassembled WGS sequence"/>
</dbReference>
<evidence type="ECO:0000313" key="5">
    <source>
        <dbReference type="EMBL" id="NGY03282.1"/>
    </source>
</evidence>
<dbReference type="PANTHER" id="PTHR30146:SF120">
    <property type="entry name" value="ALANINE RACEMASE"/>
    <property type="match status" value="1"/>
</dbReference>
<dbReference type="InterPro" id="IPR046335">
    <property type="entry name" value="LacI/GalR-like_sensor"/>
</dbReference>
<dbReference type="CDD" id="cd01392">
    <property type="entry name" value="HTH_LacI"/>
    <property type="match status" value="1"/>
</dbReference>
<dbReference type="SUPFAM" id="SSF47413">
    <property type="entry name" value="lambda repressor-like DNA-binding domains"/>
    <property type="match status" value="1"/>
</dbReference>
<dbReference type="Pfam" id="PF00356">
    <property type="entry name" value="LacI"/>
    <property type="match status" value="1"/>
</dbReference>
<dbReference type="AlphaFoldDB" id="A0A6M2BK91"/>
<keyword evidence="1" id="KW-0805">Transcription regulation</keyword>
<feature type="domain" description="HTH lacI-type" evidence="4">
    <location>
        <begin position="8"/>
        <end position="62"/>
    </location>
</feature>
<proteinExistence type="predicted"/>
<name>A0A6M2BK91_9GAMM</name>
<dbReference type="Gene3D" id="3.40.50.2300">
    <property type="match status" value="2"/>
</dbReference>
<evidence type="ECO:0000256" key="2">
    <source>
        <dbReference type="ARBA" id="ARBA00023125"/>
    </source>
</evidence>
<dbReference type="InterPro" id="IPR028082">
    <property type="entry name" value="Peripla_BP_I"/>
</dbReference>
<dbReference type="RefSeq" id="WP_166250704.1">
    <property type="nucleotide sequence ID" value="NZ_JAAMOW010000001.1"/>
</dbReference>
<dbReference type="PROSITE" id="PS50932">
    <property type="entry name" value="HTH_LACI_2"/>
    <property type="match status" value="1"/>
</dbReference>
<dbReference type="SUPFAM" id="SSF53822">
    <property type="entry name" value="Periplasmic binding protein-like I"/>
    <property type="match status" value="1"/>
</dbReference>
<dbReference type="GO" id="GO:0000976">
    <property type="term" value="F:transcription cis-regulatory region binding"/>
    <property type="evidence" value="ECO:0007669"/>
    <property type="project" value="TreeGrafter"/>
</dbReference>
<dbReference type="PANTHER" id="PTHR30146">
    <property type="entry name" value="LACI-RELATED TRANSCRIPTIONAL REPRESSOR"/>
    <property type="match status" value="1"/>
</dbReference>
<keyword evidence="2" id="KW-0238">DNA-binding</keyword>
<comment type="caution">
    <text evidence="5">The sequence shown here is derived from an EMBL/GenBank/DDBJ whole genome shotgun (WGS) entry which is preliminary data.</text>
</comment>
<reference evidence="5 6" key="1">
    <citation type="journal article" date="2014" name="Int. J. Syst. Evol. Microbiol.">
        <title>Solimonas terrae sp. nov., isolated from soil.</title>
        <authorList>
            <person name="Kim S.J."/>
            <person name="Moon J.Y."/>
            <person name="Weon H.Y."/>
            <person name="Ahn J.H."/>
            <person name="Chen W.M."/>
            <person name="Kwon S.W."/>
        </authorList>
    </citation>
    <scope>NUCLEOTIDE SEQUENCE [LARGE SCALE GENOMIC DNA]</scope>
    <source>
        <strain evidence="5 6">KIS83-12</strain>
    </source>
</reference>
<dbReference type="Pfam" id="PF13377">
    <property type="entry name" value="Peripla_BP_3"/>
    <property type="match status" value="1"/>
</dbReference>
<sequence length="332" mass="36524">MKKNTGPKRMDDIARLAGVSKPTVSRALQDSPLVSDETKKRILEIARRHGYVVNRNAQNLRRRRTDTIAVVIDFPHLPDNRLTDPFHFELLGNITNALAVRQQDVLLCSSQSAHSGGFEHLLSNKGVDGIIFLGQSGHHEEFRALARTAVPFVVWGAHRDDATYCVLGSDNPLGGRLVAERFRSLKRKRAMFLGPRGHIEIEQRHRSFAESWGRAFEELEVPDLSFVASRDAMLERLDSGKPAPDAVFAGSDTMAMGALAALRERGIEVPADCSVCGYDDSPSAVHHSPPLTTIRQDTRMAGAILVERLMQAIQGTPAASVLLPTDLIVRAT</sequence>
<protein>
    <submittedName>
        <fullName evidence="5">LacI family transcriptional regulator</fullName>
    </submittedName>
</protein>
<dbReference type="InterPro" id="IPR000843">
    <property type="entry name" value="HTH_LacI"/>
</dbReference>
<keyword evidence="6" id="KW-1185">Reference proteome</keyword>
<dbReference type="SMART" id="SM00354">
    <property type="entry name" value="HTH_LACI"/>
    <property type="match status" value="1"/>
</dbReference>
<dbReference type="EMBL" id="JAAMOW010000001">
    <property type="protein sequence ID" value="NGY03282.1"/>
    <property type="molecule type" value="Genomic_DNA"/>
</dbReference>
<evidence type="ECO:0000259" key="4">
    <source>
        <dbReference type="PROSITE" id="PS50932"/>
    </source>
</evidence>
<keyword evidence="3" id="KW-0804">Transcription</keyword>
<dbReference type="InterPro" id="IPR010982">
    <property type="entry name" value="Lambda_DNA-bd_dom_sf"/>
</dbReference>
<evidence type="ECO:0000256" key="1">
    <source>
        <dbReference type="ARBA" id="ARBA00023015"/>
    </source>
</evidence>
<gene>
    <name evidence="5" type="ORF">G7Y85_00740</name>
</gene>
<dbReference type="Gene3D" id="1.10.260.40">
    <property type="entry name" value="lambda repressor-like DNA-binding domains"/>
    <property type="match status" value="1"/>
</dbReference>
<organism evidence="5 6">
    <name type="scientific">Solimonas terrae</name>
    <dbReference type="NCBI Taxonomy" id="1396819"/>
    <lineage>
        <taxon>Bacteria</taxon>
        <taxon>Pseudomonadati</taxon>
        <taxon>Pseudomonadota</taxon>
        <taxon>Gammaproteobacteria</taxon>
        <taxon>Nevskiales</taxon>
        <taxon>Nevskiaceae</taxon>
        <taxon>Solimonas</taxon>
    </lineage>
</organism>